<gene>
    <name evidence="1" type="ORF">NPIL_676271</name>
</gene>
<protein>
    <submittedName>
        <fullName evidence="1">Uncharacterized protein</fullName>
    </submittedName>
</protein>
<dbReference type="AlphaFoldDB" id="A0A8X6PRX0"/>
<reference evidence="1" key="1">
    <citation type="submission" date="2020-08" db="EMBL/GenBank/DDBJ databases">
        <title>Multicomponent nature underlies the extraordinary mechanical properties of spider dragline silk.</title>
        <authorList>
            <person name="Kono N."/>
            <person name="Nakamura H."/>
            <person name="Mori M."/>
            <person name="Yoshida Y."/>
            <person name="Ohtoshi R."/>
            <person name="Malay A.D."/>
            <person name="Moran D.A.P."/>
            <person name="Tomita M."/>
            <person name="Numata K."/>
            <person name="Arakawa K."/>
        </authorList>
    </citation>
    <scope>NUCLEOTIDE SEQUENCE</scope>
</reference>
<proteinExistence type="predicted"/>
<keyword evidence="2" id="KW-1185">Reference proteome</keyword>
<dbReference type="Proteomes" id="UP000887013">
    <property type="component" value="Unassembled WGS sequence"/>
</dbReference>
<comment type="caution">
    <text evidence="1">The sequence shown here is derived from an EMBL/GenBank/DDBJ whole genome shotgun (WGS) entry which is preliminary data.</text>
</comment>
<accession>A0A8X6PRX0</accession>
<organism evidence="1 2">
    <name type="scientific">Nephila pilipes</name>
    <name type="common">Giant wood spider</name>
    <name type="synonym">Nephila maculata</name>
    <dbReference type="NCBI Taxonomy" id="299642"/>
    <lineage>
        <taxon>Eukaryota</taxon>
        <taxon>Metazoa</taxon>
        <taxon>Ecdysozoa</taxon>
        <taxon>Arthropoda</taxon>
        <taxon>Chelicerata</taxon>
        <taxon>Arachnida</taxon>
        <taxon>Araneae</taxon>
        <taxon>Araneomorphae</taxon>
        <taxon>Entelegynae</taxon>
        <taxon>Araneoidea</taxon>
        <taxon>Nephilidae</taxon>
        <taxon>Nephila</taxon>
    </lineage>
</organism>
<name>A0A8X6PRX0_NEPPI</name>
<evidence type="ECO:0000313" key="1">
    <source>
        <dbReference type="EMBL" id="GFT85843.1"/>
    </source>
</evidence>
<sequence length="74" mass="8894">MVPEKKSLTDPPIYVPYLCGYRKYELKRKLKEFKVLAKSSDRPQEWPRRLTDHPSYLPYLRGHLPQTTYSQELI</sequence>
<evidence type="ECO:0000313" key="2">
    <source>
        <dbReference type="Proteomes" id="UP000887013"/>
    </source>
</evidence>
<dbReference type="EMBL" id="BMAW01119683">
    <property type="protein sequence ID" value="GFT85843.1"/>
    <property type="molecule type" value="Genomic_DNA"/>
</dbReference>